<evidence type="ECO:0000313" key="1">
    <source>
        <dbReference type="EMBL" id="ABS54713.1"/>
    </source>
</evidence>
<protein>
    <submittedName>
        <fullName evidence="1">Uncharacterized protein</fullName>
    </submittedName>
</protein>
<sequence length="70" mass="8002">MMRKQGEPPVKDPHSFAQFTCDLCNTAHPIAELRQCVLCGRWACNACWKDEYYTCRSCAGLIKIHQLKGE</sequence>
<reference evidence="2" key="1">
    <citation type="journal article" date="2015" name="Microbiology">
        <title>Genome of Methanoregula boonei 6A8 reveals adaptations to oligotrophic peatland environments.</title>
        <authorList>
            <person name="Braeuer S."/>
            <person name="Cadillo-Quiroz H."/>
            <person name="Kyrpides N."/>
            <person name="Woyke T."/>
            <person name="Goodwin L."/>
            <person name="Detter C."/>
            <person name="Podell S."/>
            <person name="Yavitt J.B."/>
            <person name="Zinder S.H."/>
        </authorList>
    </citation>
    <scope>NUCLEOTIDE SEQUENCE [LARGE SCALE GENOMIC DNA]</scope>
    <source>
        <strain evidence="2">DSM 21154 / JCM 14090 / 6A8</strain>
    </source>
</reference>
<evidence type="ECO:0000313" key="2">
    <source>
        <dbReference type="Proteomes" id="UP000002408"/>
    </source>
</evidence>
<proteinExistence type="predicted"/>
<organism evidence="1 2">
    <name type="scientific">Methanoregula boonei (strain DSM 21154 / JCM 14090 / 6A8)</name>
    <dbReference type="NCBI Taxonomy" id="456442"/>
    <lineage>
        <taxon>Archaea</taxon>
        <taxon>Methanobacteriati</taxon>
        <taxon>Methanobacteriota</taxon>
        <taxon>Stenosarchaea group</taxon>
        <taxon>Methanomicrobia</taxon>
        <taxon>Methanomicrobiales</taxon>
        <taxon>Methanoregulaceae</taxon>
        <taxon>Methanoregula</taxon>
    </lineage>
</organism>
<dbReference type="Proteomes" id="UP000002408">
    <property type="component" value="Chromosome"/>
</dbReference>
<keyword evidence="2" id="KW-1185">Reference proteome</keyword>
<dbReference type="Pfam" id="PF14445">
    <property type="entry name" value="Prok-RING_2"/>
    <property type="match status" value="1"/>
</dbReference>
<name>A7I4Q2_METB6</name>
<dbReference type="eggNOG" id="arCOG09576">
    <property type="taxonomic scope" value="Archaea"/>
</dbReference>
<dbReference type="STRING" id="456442.Mboo_0190"/>
<accession>A7I4Q2</accession>
<gene>
    <name evidence="1" type="ordered locus">Mboo_0190</name>
</gene>
<dbReference type="AlphaFoldDB" id="A7I4Q2"/>
<dbReference type="HOGENOM" id="CLU_179756_0_0_2"/>
<dbReference type="EMBL" id="CP000780">
    <property type="protein sequence ID" value="ABS54713.1"/>
    <property type="molecule type" value="Genomic_DNA"/>
</dbReference>
<dbReference type="KEGG" id="mbn:Mboo_0190"/>
<dbReference type="InterPro" id="IPR025872">
    <property type="entry name" value="RING_finger_2_prok"/>
</dbReference>